<dbReference type="Pfam" id="PF00393">
    <property type="entry name" value="6PGD"/>
    <property type="match status" value="1"/>
</dbReference>
<feature type="domain" description="6-phosphogluconate dehydrogenase C-terminal" evidence="5">
    <location>
        <begin position="167"/>
        <end position="303"/>
    </location>
</feature>
<dbReference type="InterPro" id="IPR002204">
    <property type="entry name" value="3-OH-isobutyrate_DH-rel_CS"/>
</dbReference>
<keyword evidence="3 6" id="KW-0560">Oxidoreductase</keyword>
<evidence type="ECO:0000256" key="1">
    <source>
        <dbReference type="ARBA" id="ARBA00004959"/>
    </source>
</evidence>
<dbReference type="PRINTS" id="PR00076">
    <property type="entry name" value="6PGDHDRGNASE"/>
</dbReference>
<gene>
    <name evidence="6" type="primary">yqeC</name>
    <name evidence="6" type="ORF">TRIP_B320022</name>
</gene>
<dbReference type="InterPro" id="IPR013328">
    <property type="entry name" value="6PGD_dom2"/>
</dbReference>
<evidence type="ECO:0000256" key="4">
    <source>
        <dbReference type="ARBA" id="ARBA00023064"/>
    </source>
</evidence>
<dbReference type="AlphaFoldDB" id="A0A653A741"/>
<accession>A0A653A741</accession>
<dbReference type="GO" id="GO:0019521">
    <property type="term" value="P:D-gluconate metabolic process"/>
    <property type="evidence" value="ECO:0007669"/>
    <property type="project" value="UniProtKB-KW"/>
</dbReference>
<dbReference type="EC" id="1.1.1.-" evidence="6"/>
<dbReference type="EMBL" id="UPXX01000026">
    <property type="protein sequence ID" value="VBB43804.1"/>
    <property type="molecule type" value="Genomic_DNA"/>
</dbReference>
<dbReference type="InterPro" id="IPR006114">
    <property type="entry name" value="6PGDH_C"/>
</dbReference>
<dbReference type="GO" id="GO:0006098">
    <property type="term" value="P:pentose-phosphate shunt"/>
    <property type="evidence" value="ECO:0007669"/>
    <property type="project" value="UniProtKB-UniPathway"/>
</dbReference>
<dbReference type="NCBIfam" id="TIGR00872">
    <property type="entry name" value="gnd_rel"/>
    <property type="match status" value="1"/>
</dbReference>
<dbReference type="InterPro" id="IPR004849">
    <property type="entry name" value="6DGDH_YqeC"/>
</dbReference>
<dbReference type="Gene3D" id="3.40.50.720">
    <property type="entry name" value="NAD(P)-binding Rossmann-like Domain"/>
    <property type="match status" value="1"/>
</dbReference>
<dbReference type="InterPro" id="IPR008927">
    <property type="entry name" value="6-PGluconate_DH-like_C_sf"/>
</dbReference>
<evidence type="ECO:0000256" key="2">
    <source>
        <dbReference type="ARBA" id="ARBA00008419"/>
    </source>
</evidence>
<dbReference type="GO" id="GO:0004616">
    <property type="term" value="F:phosphogluconate dehydrogenase (decarboxylating) activity"/>
    <property type="evidence" value="ECO:0007669"/>
    <property type="project" value="InterPro"/>
</dbReference>
<evidence type="ECO:0000313" key="6">
    <source>
        <dbReference type="EMBL" id="VBB43804.1"/>
    </source>
</evidence>
<evidence type="ECO:0000256" key="3">
    <source>
        <dbReference type="ARBA" id="ARBA00023002"/>
    </source>
</evidence>
<organism evidence="6">
    <name type="scientific">Uncultured Desulfatiglans sp</name>
    <dbReference type="NCBI Taxonomy" id="1748965"/>
    <lineage>
        <taxon>Bacteria</taxon>
        <taxon>Pseudomonadati</taxon>
        <taxon>Thermodesulfobacteriota</taxon>
        <taxon>Desulfobacteria</taxon>
        <taxon>Desulfatiglandales</taxon>
        <taxon>Desulfatiglandaceae</taxon>
        <taxon>Desulfatiglans</taxon>
        <taxon>environmental samples</taxon>
    </lineage>
</organism>
<sequence>MQIGMIGLGRMGMNMARRLIRGGHEVVAYNRTREKSERLAAEGAEAAFSLEELVKKLAAPRAVWLMLPAGATVDEHLTRLAGILSRGDMVIDGGNTYYKDDVRRAELLGPKGIHYVDVGVSGGVWGLEAGYCLMVGGEKRVYDSLEPVFRGLAPAEGVLYCGATGAGHFLKMVHNGIEYGMMQAYAEGFGILDASAYSDDLDYAKVAHLWNQGSVIRSWLLELAEGMFSRSARLADVGAFVEDSGEGRWTALQAVESGVPAPVLTLSLMSRFRSRVDDNFSDKVVAALRREFGGHAVRKTTESV</sequence>
<comment type="pathway">
    <text evidence="1">Carbohydrate degradation; pentose phosphate pathway.</text>
</comment>
<protein>
    <submittedName>
        <fullName evidence="6">Putative 6-phosphogluconate dehydrogenase YqeC</fullName>
        <ecNumber evidence="6">1.1.1.-</ecNumber>
    </submittedName>
</protein>
<comment type="similarity">
    <text evidence="2">Belongs to the 6-phosphogluconate dehydrogenase family.</text>
</comment>
<dbReference type="InterPro" id="IPR036291">
    <property type="entry name" value="NAD(P)-bd_dom_sf"/>
</dbReference>
<dbReference type="Gene3D" id="1.10.1040.10">
    <property type="entry name" value="N-(1-d-carboxylethyl)-l-norvaline Dehydrogenase, domain 2"/>
    <property type="match status" value="1"/>
</dbReference>
<keyword evidence="4" id="KW-0311">Gluconate utilization</keyword>
<dbReference type="SUPFAM" id="SSF48179">
    <property type="entry name" value="6-phosphogluconate dehydrogenase C-terminal domain-like"/>
    <property type="match status" value="1"/>
</dbReference>
<evidence type="ECO:0000259" key="5">
    <source>
        <dbReference type="SMART" id="SM01350"/>
    </source>
</evidence>
<dbReference type="PANTHER" id="PTHR11811">
    <property type="entry name" value="6-PHOSPHOGLUCONATE DEHYDROGENASE"/>
    <property type="match status" value="1"/>
</dbReference>
<dbReference type="GO" id="GO:0050661">
    <property type="term" value="F:NADP binding"/>
    <property type="evidence" value="ECO:0007669"/>
    <property type="project" value="InterPro"/>
</dbReference>
<dbReference type="GO" id="GO:0016054">
    <property type="term" value="P:organic acid catabolic process"/>
    <property type="evidence" value="ECO:0007669"/>
    <property type="project" value="UniProtKB-ARBA"/>
</dbReference>
<dbReference type="SMART" id="SM01350">
    <property type="entry name" value="6PGD"/>
    <property type="match status" value="1"/>
</dbReference>
<dbReference type="NCBIfam" id="NF007161">
    <property type="entry name" value="PRK09599.1"/>
    <property type="match status" value="1"/>
</dbReference>
<dbReference type="Pfam" id="PF03446">
    <property type="entry name" value="NAD_binding_2"/>
    <property type="match status" value="1"/>
</dbReference>
<proteinExistence type="inferred from homology"/>
<name>A0A653A741_UNCDX</name>
<dbReference type="PROSITE" id="PS00895">
    <property type="entry name" value="3_HYDROXYISOBUT_DH"/>
    <property type="match status" value="1"/>
</dbReference>
<dbReference type="UniPathway" id="UPA00115"/>
<dbReference type="InterPro" id="IPR006115">
    <property type="entry name" value="6PGDH_NADP-bd"/>
</dbReference>
<reference evidence="6" key="1">
    <citation type="submission" date="2018-07" db="EMBL/GenBank/DDBJ databases">
        <authorList>
            <consortium name="Genoscope - CEA"/>
            <person name="William W."/>
        </authorList>
    </citation>
    <scope>NUCLEOTIDE SEQUENCE</scope>
    <source>
        <strain evidence="6">IK1</strain>
    </source>
</reference>
<dbReference type="InterPro" id="IPR006183">
    <property type="entry name" value="Pgluconate_DH"/>
</dbReference>
<dbReference type="SUPFAM" id="SSF51735">
    <property type="entry name" value="NAD(P)-binding Rossmann-fold domains"/>
    <property type="match status" value="1"/>
</dbReference>